<gene>
    <name evidence="1" type="ORF">O159_07830</name>
</gene>
<dbReference type="Proteomes" id="UP000016743">
    <property type="component" value="Chromosome"/>
</dbReference>
<dbReference type="KEGG" id="lxy:O159_07830"/>
<dbReference type="HOGENOM" id="CLU_2302386_0_0_11"/>
<name>U3P3R5_LEIXC</name>
<organism evidence="1 2">
    <name type="scientific">Leifsonia xyli subsp. cynodontis DSM 46306</name>
    <dbReference type="NCBI Taxonomy" id="1389489"/>
    <lineage>
        <taxon>Bacteria</taxon>
        <taxon>Bacillati</taxon>
        <taxon>Actinomycetota</taxon>
        <taxon>Actinomycetes</taxon>
        <taxon>Micrococcales</taxon>
        <taxon>Microbacteriaceae</taxon>
        <taxon>Leifsonia</taxon>
    </lineage>
</organism>
<evidence type="ECO:0000313" key="2">
    <source>
        <dbReference type="Proteomes" id="UP000016743"/>
    </source>
</evidence>
<dbReference type="STRING" id="1389489.O159_07830"/>
<keyword evidence="2" id="KW-1185">Reference proteome</keyword>
<sequence>MRASSSTDCTDRSASMARRVAACSKMAGLGSSVAVPCAFLAITTAVSAAAVAWRVLETLPLICTGLTPVAQPGRSRAATACSVRPQLTPSVRGTGRSVVR</sequence>
<dbReference type="AlphaFoldDB" id="U3P3R5"/>
<reference evidence="1 2" key="1">
    <citation type="journal article" date="2013" name="Genome Announc.">
        <title>Complete Genome Sequence of Leifsonia xyli subsp. cynodontis Strain DSM46306, a Gram-Positive Bacterial Pathogen of Grasses.</title>
        <authorList>
            <person name="Monteiro-Vitorello C.B."/>
            <person name="Zerillo M.M."/>
            <person name="Van Sluys M.A."/>
            <person name="Camargo L.E."/>
            <person name="Kitajima J.P."/>
        </authorList>
    </citation>
    <scope>NUCLEOTIDE SEQUENCE [LARGE SCALE GENOMIC DNA]</scope>
    <source>
        <strain evidence="1 2">DSM 46306</strain>
    </source>
</reference>
<evidence type="ECO:0000313" key="1">
    <source>
        <dbReference type="EMBL" id="AGW40940.1"/>
    </source>
</evidence>
<accession>U3P3R5</accession>
<protein>
    <submittedName>
        <fullName evidence="1">Uncharacterized protein</fullName>
    </submittedName>
</protein>
<dbReference type="EMBL" id="CP006734">
    <property type="protein sequence ID" value="AGW40940.1"/>
    <property type="molecule type" value="Genomic_DNA"/>
</dbReference>
<proteinExistence type="predicted"/>